<dbReference type="InterPro" id="IPR013087">
    <property type="entry name" value="Znf_C2H2_type"/>
</dbReference>
<evidence type="ECO:0000256" key="1">
    <source>
        <dbReference type="PROSITE-ProRule" id="PRU00042"/>
    </source>
</evidence>
<sequence length="126" mass="13967">MKSPPAKRARGKSYAQQKRPYPCRHCGKVFWSSYAMGGHQTAHRKSRSMANGQFKTNHKQLSFGGNNTDHVLTVNISLAIRSLDGHLGIAVCKWFSTFCPHNSYDECVHHAGQCLLLAKLLAGGQQ</sequence>
<accession>A0A200R9H9</accession>
<keyword evidence="1" id="KW-0863">Zinc-finger</keyword>
<evidence type="ECO:0000313" key="4">
    <source>
        <dbReference type="Proteomes" id="UP000195402"/>
    </source>
</evidence>
<evidence type="ECO:0000259" key="2">
    <source>
        <dbReference type="PROSITE" id="PS50157"/>
    </source>
</evidence>
<keyword evidence="4" id="KW-1185">Reference proteome</keyword>
<dbReference type="AlphaFoldDB" id="A0A200R9H9"/>
<dbReference type="Gene3D" id="3.30.160.60">
    <property type="entry name" value="Classic Zinc Finger"/>
    <property type="match status" value="1"/>
</dbReference>
<protein>
    <submittedName>
        <fullName evidence="3">Zinc finger protein</fullName>
    </submittedName>
</protein>
<name>A0A200R9H9_MACCD</name>
<organism evidence="3 4">
    <name type="scientific">Macleaya cordata</name>
    <name type="common">Five-seeded plume-poppy</name>
    <name type="synonym">Bocconia cordata</name>
    <dbReference type="NCBI Taxonomy" id="56857"/>
    <lineage>
        <taxon>Eukaryota</taxon>
        <taxon>Viridiplantae</taxon>
        <taxon>Streptophyta</taxon>
        <taxon>Embryophyta</taxon>
        <taxon>Tracheophyta</taxon>
        <taxon>Spermatophyta</taxon>
        <taxon>Magnoliopsida</taxon>
        <taxon>Ranunculales</taxon>
        <taxon>Papaveraceae</taxon>
        <taxon>Papaveroideae</taxon>
        <taxon>Macleaya</taxon>
    </lineage>
</organism>
<dbReference type="InterPro" id="IPR036236">
    <property type="entry name" value="Znf_C2H2_sf"/>
</dbReference>
<dbReference type="OrthoDB" id="1736050at2759"/>
<gene>
    <name evidence="3" type="ORF">BVC80_1537g10</name>
</gene>
<feature type="domain" description="C2H2-type" evidence="2">
    <location>
        <begin position="21"/>
        <end position="48"/>
    </location>
</feature>
<dbReference type="EMBL" id="MVGT01000204">
    <property type="protein sequence ID" value="OVA19358.1"/>
    <property type="molecule type" value="Genomic_DNA"/>
</dbReference>
<evidence type="ECO:0000313" key="3">
    <source>
        <dbReference type="EMBL" id="OVA19358.1"/>
    </source>
</evidence>
<dbReference type="SUPFAM" id="SSF57667">
    <property type="entry name" value="beta-beta-alpha zinc fingers"/>
    <property type="match status" value="1"/>
</dbReference>
<comment type="caution">
    <text evidence="3">The sequence shown here is derived from an EMBL/GenBank/DDBJ whole genome shotgun (WGS) entry which is preliminary data.</text>
</comment>
<reference evidence="3 4" key="1">
    <citation type="journal article" date="2017" name="Mol. Plant">
        <title>The Genome of Medicinal Plant Macleaya cordata Provides New Insights into Benzylisoquinoline Alkaloids Metabolism.</title>
        <authorList>
            <person name="Liu X."/>
            <person name="Liu Y."/>
            <person name="Huang P."/>
            <person name="Ma Y."/>
            <person name="Qing Z."/>
            <person name="Tang Q."/>
            <person name="Cao H."/>
            <person name="Cheng P."/>
            <person name="Zheng Y."/>
            <person name="Yuan Z."/>
            <person name="Zhou Y."/>
            <person name="Liu J."/>
            <person name="Tang Z."/>
            <person name="Zhuo Y."/>
            <person name="Zhang Y."/>
            <person name="Yu L."/>
            <person name="Huang J."/>
            <person name="Yang P."/>
            <person name="Peng Q."/>
            <person name="Zhang J."/>
            <person name="Jiang W."/>
            <person name="Zhang Z."/>
            <person name="Lin K."/>
            <person name="Ro D.K."/>
            <person name="Chen X."/>
            <person name="Xiong X."/>
            <person name="Shang Y."/>
            <person name="Huang S."/>
            <person name="Zeng J."/>
        </authorList>
    </citation>
    <scope>NUCLEOTIDE SEQUENCE [LARGE SCALE GENOMIC DNA]</scope>
    <source>
        <strain evidence="4">cv. BLH2017</strain>
        <tissue evidence="3">Root</tissue>
    </source>
</reference>
<proteinExistence type="predicted"/>
<keyword evidence="1" id="KW-0862">Zinc</keyword>
<dbReference type="GO" id="GO:0008270">
    <property type="term" value="F:zinc ion binding"/>
    <property type="evidence" value="ECO:0007669"/>
    <property type="project" value="UniProtKB-KW"/>
</dbReference>
<dbReference type="InParanoid" id="A0A200R9H9"/>
<keyword evidence="1" id="KW-0479">Metal-binding</keyword>
<dbReference type="PROSITE" id="PS00028">
    <property type="entry name" value="ZINC_FINGER_C2H2_1"/>
    <property type="match status" value="1"/>
</dbReference>
<dbReference type="Proteomes" id="UP000195402">
    <property type="component" value="Unassembled WGS sequence"/>
</dbReference>
<dbReference type="PROSITE" id="PS50157">
    <property type="entry name" value="ZINC_FINGER_C2H2_2"/>
    <property type="match status" value="1"/>
</dbReference>